<comment type="caution">
    <text evidence="4">The sequence shown here is derived from an EMBL/GenBank/DDBJ whole genome shotgun (WGS) entry which is preliminary data.</text>
</comment>
<evidence type="ECO:0000259" key="3">
    <source>
        <dbReference type="Pfam" id="PF03732"/>
    </source>
</evidence>
<dbReference type="InterPro" id="IPR053134">
    <property type="entry name" value="RNA-dir_DNA_polymerase"/>
</dbReference>
<dbReference type="Pfam" id="PF00078">
    <property type="entry name" value="RVT_1"/>
    <property type="match status" value="1"/>
</dbReference>
<dbReference type="PANTHER" id="PTHR24559">
    <property type="entry name" value="TRANSPOSON TY3-I GAG-POL POLYPROTEIN"/>
    <property type="match status" value="1"/>
</dbReference>
<dbReference type="EMBL" id="BKCJ010008387">
    <property type="protein sequence ID" value="GEU81956.1"/>
    <property type="molecule type" value="Genomic_DNA"/>
</dbReference>
<dbReference type="Gene3D" id="3.30.70.270">
    <property type="match status" value="1"/>
</dbReference>
<dbReference type="Pfam" id="PF03732">
    <property type="entry name" value="Retrotrans_gag"/>
    <property type="match status" value="1"/>
</dbReference>
<keyword evidence="4" id="KW-0548">Nucleotidyltransferase</keyword>
<proteinExistence type="predicted"/>
<keyword evidence="4" id="KW-0695">RNA-directed DNA polymerase</keyword>
<evidence type="ECO:0000256" key="1">
    <source>
        <dbReference type="SAM" id="MobiDB-lite"/>
    </source>
</evidence>
<protein>
    <submittedName>
        <fullName evidence="4">Putative reverse transcriptase domain-containing protein</fullName>
    </submittedName>
</protein>
<dbReference type="Gene3D" id="3.10.10.10">
    <property type="entry name" value="HIV Type 1 Reverse Transcriptase, subunit A, domain 1"/>
    <property type="match status" value="1"/>
</dbReference>
<evidence type="ECO:0000313" key="4">
    <source>
        <dbReference type="EMBL" id="GEU81956.1"/>
    </source>
</evidence>
<accession>A0A6L2N6V1</accession>
<dbReference type="InterPro" id="IPR043502">
    <property type="entry name" value="DNA/RNA_pol_sf"/>
</dbReference>
<feature type="region of interest" description="Disordered" evidence="1">
    <location>
        <begin position="1"/>
        <end position="58"/>
    </location>
</feature>
<gene>
    <name evidence="4" type="ORF">Tci_053934</name>
</gene>
<feature type="domain" description="Retrotransposon gag" evidence="3">
    <location>
        <begin position="136"/>
        <end position="196"/>
    </location>
</feature>
<name>A0A6L2N6V1_TANCI</name>
<evidence type="ECO:0000259" key="2">
    <source>
        <dbReference type="Pfam" id="PF00078"/>
    </source>
</evidence>
<feature type="compositionally biased region" description="Basic and acidic residues" evidence="1">
    <location>
        <begin position="24"/>
        <end position="40"/>
    </location>
</feature>
<keyword evidence="4" id="KW-0808">Transferase</keyword>
<feature type="domain" description="Reverse transcriptase" evidence="2">
    <location>
        <begin position="301"/>
        <end position="430"/>
    </location>
</feature>
<dbReference type="AlphaFoldDB" id="A0A6L2N6V1"/>
<reference evidence="4" key="1">
    <citation type="journal article" date="2019" name="Sci. Rep.">
        <title>Draft genome of Tanacetum cinerariifolium, the natural source of mosquito coil.</title>
        <authorList>
            <person name="Yamashiro T."/>
            <person name="Shiraishi A."/>
            <person name="Satake H."/>
            <person name="Nakayama K."/>
        </authorList>
    </citation>
    <scope>NUCLEOTIDE SEQUENCE</scope>
</reference>
<dbReference type="PANTHER" id="PTHR24559:SF444">
    <property type="entry name" value="REVERSE TRANSCRIPTASE DOMAIN-CONTAINING PROTEIN"/>
    <property type="match status" value="1"/>
</dbReference>
<sequence length="552" mass="62891">MFAQIGVDTLGPAGRQTTALRGGRTGERTGREGRRTREPMSKVGGQTGDRDGQGDHQGVGENVCIDEVLDFFTVIAHQLQDLLPTIIAQEFLVRNPKDYVGKDGAIVCTHWIEKMEAVQDMSGCRANQKSRGSESVVGMTWEEFKVLMSKDFCPNNEMQKLETEFWCQAMVEVGHAAYTDRFHELARLVPHLVTLDNKRIERDDNKRPKTGKEFSTITNPIKKEYTGTTPKWACFESGGTYHYKAACPRLTRAPRPGENCQNQTMDIEGVQGHGYNGNQVRGGAFMMGVEEARLDPNIMTDDLFDQLQGSQYFSKIDLRSGYHQLRVHEDDISKTAFRTRYGHFELTVIPFGLTNEPGVFMDLMNRVCRPYLDKFVIVFIDDLLIYSKTKEEYEMHLGLILELLKKEKLYAKFSMCEFWLQEVQFLGHVINDDGIHVDPKLFSDYDSEIRYHPGKANVVADALSRKERVKPKRVRAMNMTILSSIKDRILAAQNEASEVVDTPIEMLDMCLWPGMKKDITLYVSKCLACSKIKVEHHRPSGLLQQPEIPEWK</sequence>
<dbReference type="InterPro" id="IPR000477">
    <property type="entry name" value="RT_dom"/>
</dbReference>
<dbReference type="SUPFAM" id="SSF56672">
    <property type="entry name" value="DNA/RNA polymerases"/>
    <property type="match status" value="1"/>
</dbReference>
<organism evidence="4">
    <name type="scientific">Tanacetum cinerariifolium</name>
    <name type="common">Dalmatian daisy</name>
    <name type="synonym">Chrysanthemum cinerariifolium</name>
    <dbReference type="NCBI Taxonomy" id="118510"/>
    <lineage>
        <taxon>Eukaryota</taxon>
        <taxon>Viridiplantae</taxon>
        <taxon>Streptophyta</taxon>
        <taxon>Embryophyta</taxon>
        <taxon>Tracheophyta</taxon>
        <taxon>Spermatophyta</taxon>
        <taxon>Magnoliopsida</taxon>
        <taxon>eudicotyledons</taxon>
        <taxon>Gunneridae</taxon>
        <taxon>Pentapetalae</taxon>
        <taxon>asterids</taxon>
        <taxon>campanulids</taxon>
        <taxon>Asterales</taxon>
        <taxon>Asteraceae</taxon>
        <taxon>Asteroideae</taxon>
        <taxon>Anthemideae</taxon>
        <taxon>Anthemidinae</taxon>
        <taxon>Tanacetum</taxon>
    </lineage>
</organism>
<dbReference type="InterPro" id="IPR043128">
    <property type="entry name" value="Rev_trsase/Diguanyl_cyclase"/>
</dbReference>
<dbReference type="CDD" id="cd01647">
    <property type="entry name" value="RT_LTR"/>
    <property type="match status" value="1"/>
</dbReference>
<dbReference type="GO" id="GO:0003964">
    <property type="term" value="F:RNA-directed DNA polymerase activity"/>
    <property type="evidence" value="ECO:0007669"/>
    <property type="project" value="UniProtKB-KW"/>
</dbReference>
<dbReference type="InterPro" id="IPR005162">
    <property type="entry name" value="Retrotrans_gag_dom"/>
</dbReference>